<keyword evidence="4" id="KW-0436">Ligase</keyword>
<gene>
    <name evidence="9" type="primary">panC_2</name>
    <name evidence="9" type="ORF">KTA_15620</name>
</gene>
<dbReference type="EMBL" id="AP019377">
    <property type="protein sequence ID" value="BBH93363.1"/>
    <property type="molecule type" value="Genomic_DNA"/>
</dbReference>
<evidence type="ECO:0000256" key="1">
    <source>
        <dbReference type="ARBA" id="ARBA00004990"/>
    </source>
</evidence>
<comment type="similarity">
    <text evidence="2">Belongs to the pantothenate synthetase family.</text>
</comment>
<dbReference type="GO" id="GO:0005829">
    <property type="term" value="C:cytosol"/>
    <property type="evidence" value="ECO:0007669"/>
    <property type="project" value="TreeGrafter"/>
</dbReference>
<evidence type="ECO:0000256" key="8">
    <source>
        <dbReference type="ARBA" id="ARBA00048258"/>
    </source>
</evidence>
<dbReference type="EC" id="6.3.2.1" evidence="3"/>
<keyword evidence="5" id="KW-0566">Pantothenate biosynthesis</keyword>
<dbReference type="InterPro" id="IPR003721">
    <property type="entry name" value="Pantoate_ligase"/>
</dbReference>
<dbReference type="PANTHER" id="PTHR21299:SF1">
    <property type="entry name" value="PANTOATE--BETA-ALANINE LIGASE"/>
    <property type="match status" value="1"/>
</dbReference>
<dbReference type="InterPro" id="IPR042176">
    <property type="entry name" value="Pantoate_ligase_C"/>
</dbReference>
<evidence type="ECO:0000256" key="6">
    <source>
        <dbReference type="ARBA" id="ARBA00022741"/>
    </source>
</evidence>
<dbReference type="GO" id="GO:0005524">
    <property type="term" value="F:ATP binding"/>
    <property type="evidence" value="ECO:0007669"/>
    <property type="project" value="UniProtKB-KW"/>
</dbReference>
<dbReference type="GO" id="GO:0004592">
    <property type="term" value="F:pantoate-beta-alanine ligase activity"/>
    <property type="evidence" value="ECO:0007669"/>
    <property type="project" value="UniProtKB-EC"/>
</dbReference>
<keyword evidence="7" id="KW-0067">ATP-binding</keyword>
<comment type="catalytic activity">
    <reaction evidence="8">
        <text>(R)-pantoate + beta-alanine + ATP = (R)-pantothenate + AMP + diphosphate + H(+)</text>
        <dbReference type="Rhea" id="RHEA:10912"/>
        <dbReference type="ChEBI" id="CHEBI:15378"/>
        <dbReference type="ChEBI" id="CHEBI:15980"/>
        <dbReference type="ChEBI" id="CHEBI:29032"/>
        <dbReference type="ChEBI" id="CHEBI:30616"/>
        <dbReference type="ChEBI" id="CHEBI:33019"/>
        <dbReference type="ChEBI" id="CHEBI:57966"/>
        <dbReference type="ChEBI" id="CHEBI:456215"/>
        <dbReference type="EC" id="6.3.2.1"/>
    </reaction>
</comment>
<evidence type="ECO:0000256" key="4">
    <source>
        <dbReference type="ARBA" id="ARBA00022598"/>
    </source>
</evidence>
<dbReference type="Gene3D" id="3.40.50.620">
    <property type="entry name" value="HUPs"/>
    <property type="match status" value="1"/>
</dbReference>
<sequence>MIQELWEMTETARGWLTGGAVALVPTQGSLHPGHLALIEVARRECEICVVSLFADPLQFTSPEELARHARERESREHNLRLLERLGVDVVFAPEREAMYPPDFATYVTPAGSLAECIEARLYPQRLRAIATTVCKLLLLVRPDIAYVLRSEIYTVALMRRLVRDLNIDVSISVLPEQRDADGLAYSEGYPLLTPQERLAARILYSSLLTGLGLLLAGERRPEAILQAMEQVIKAEPLATLEYVALCDPDSLAALAVLEERALLLAAIRIGGVRLLDSLLWSQDPQSQSTAS</sequence>
<dbReference type="Pfam" id="PF02569">
    <property type="entry name" value="Pantoate_ligase"/>
    <property type="match status" value="1"/>
</dbReference>
<dbReference type="InterPro" id="IPR014729">
    <property type="entry name" value="Rossmann-like_a/b/a_fold"/>
</dbReference>
<evidence type="ECO:0000313" key="9">
    <source>
        <dbReference type="EMBL" id="BBH93363.1"/>
    </source>
</evidence>
<evidence type="ECO:0000256" key="2">
    <source>
        <dbReference type="ARBA" id="ARBA00009256"/>
    </source>
</evidence>
<comment type="pathway">
    <text evidence="1">Cofactor biosynthesis; (R)-pantothenate biosynthesis; (R)-pantothenate from (R)-pantoate and beta-alanine: step 1/1.</text>
</comment>
<dbReference type="PANTHER" id="PTHR21299">
    <property type="entry name" value="CYTIDYLATE KINASE/PANTOATE-BETA-ALANINE LIGASE"/>
    <property type="match status" value="1"/>
</dbReference>
<dbReference type="GO" id="GO:0015940">
    <property type="term" value="P:pantothenate biosynthetic process"/>
    <property type="evidence" value="ECO:0007669"/>
    <property type="project" value="UniProtKB-UniPathway"/>
</dbReference>
<name>A0A455SY56_9CHLR</name>
<evidence type="ECO:0000256" key="7">
    <source>
        <dbReference type="ARBA" id="ARBA00022840"/>
    </source>
</evidence>
<accession>A0A455SY56</accession>
<protein>
    <recommendedName>
        <fullName evidence="3">pantoate--beta-alanine ligase (AMP-forming)</fullName>
        <ecNumber evidence="3">6.3.2.1</ecNumber>
    </recommendedName>
</protein>
<reference evidence="9" key="1">
    <citation type="submission" date="2018-12" db="EMBL/GenBank/DDBJ databases">
        <title>Novel natural products biosynthetic potential of the class Ktedonobacteria.</title>
        <authorList>
            <person name="Zheng Y."/>
            <person name="Saitou A."/>
            <person name="Wang C.M."/>
            <person name="Toyoda A."/>
            <person name="Minakuchi Y."/>
            <person name="Sekiguchi Y."/>
            <person name="Ueda K."/>
            <person name="Takano H."/>
            <person name="Sakai Y."/>
            <person name="Yokota A."/>
            <person name="Yabe S."/>
        </authorList>
    </citation>
    <scope>NUCLEOTIDE SEQUENCE</scope>
    <source>
        <strain evidence="9">A3-2</strain>
    </source>
</reference>
<dbReference type="AlphaFoldDB" id="A0A455SY56"/>
<dbReference type="UniPathway" id="UPA00028">
    <property type="reaction ID" value="UER00005"/>
</dbReference>
<dbReference type="SUPFAM" id="SSF52374">
    <property type="entry name" value="Nucleotidylyl transferase"/>
    <property type="match status" value="1"/>
</dbReference>
<organism evidence="9">
    <name type="scientific">Thermogemmatispora argillosa</name>
    <dbReference type="NCBI Taxonomy" id="2045280"/>
    <lineage>
        <taxon>Bacteria</taxon>
        <taxon>Bacillati</taxon>
        <taxon>Chloroflexota</taxon>
        <taxon>Ktedonobacteria</taxon>
        <taxon>Thermogemmatisporales</taxon>
        <taxon>Thermogemmatisporaceae</taxon>
        <taxon>Thermogemmatispora</taxon>
    </lineage>
</organism>
<proteinExistence type="inferred from homology"/>
<evidence type="ECO:0000256" key="3">
    <source>
        <dbReference type="ARBA" id="ARBA00012219"/>
    </source>
</evidence>
<dbReference type="Gene3D" id="3.30.1300.10">
    <property type="entry name" value="Pantoate-beta-alanine ligase, C-terminal domain"/>
    <property type="match status" value="1"/>
</dbReference>
<keyword evidence="6" id="KW-0547">Nucleotide-binding</keyword>
<evidence type="ECO:0000256" key="5">
    <source>
        <dbReference type="ARBA" id="ARBA00022655"/>
    </source>
</evidence>